<dbReference type="EMBL" id="KZ510921">
    <property type="protein sequence ID" value="PKU32730.1"/>
    <property type="molecule type" value="Genomic_DNA"/>
</dbReference>
<gene>
    <name evidence="2" type="ORF">llap_16966</name>
</gene>
<dbReference type="Pfam" id="PF00078">
    <property type="entry name" value="RVT_1"/>
    <property type="match status" value="1"/>
</dbReference>
<accession>A0A2I0TG04</accession>
<dbReference type="InterPro" id="IPR043502">
    <property type="entry name" value="DNA/RNA_pol_sf"/>
</dbReference>
<feature type="domain" description="Reverse transcriptase" evidence="1">
    <location>
        <begin position="1"/>
        <end position="145"/>
    </location>
</feature>
<dbReference type="PROSITE" id="PS50878">
    <property type="entry name" value="RT_POL"/>
    <property type="match status" value="1"/>
</dbReference>
<dbReference type="AlphaFoldDB" id="A0A2I0TG04"/>
<evidence type="ECO:0000313" key="3">
    <source>
        <dbReference type="Proteomes" id="UP000233556"/>
    </source>
</evidence>
<evidence type="ECO:0000313" key="2">
    <source>
        <dbReference type="EMBL" id="PKU32730.1"/>
    </source>
</evidence>
<organism evidence="2 3">
    <name type="scientific">Limosa lapponica baueri</name>
    <dbReference type="NCBI Taxonomy" id="1758121"/>
    <lineage>
        <taxon>Eukaryota</taxon>
        <taxon>Metazoa</taxon>
        <taxon>Chordata</taxon>
        <taxon>Craniata</taxon>
        <taxon>Vertebrata</taxon>
        <taxon>Euteleostomi</taxon>
        <taxon>Archelosauria</taxon>
        <taxon>Archosauria</taxon>
        <taxon>Dinosauria</taxon>
        <taxon>Saurischia</taxon>
        <taxon>Theropoda</taxon>
        <taxon>Coelurosauria</taxon>
        <taxon>Aves</taxon>
        <taxon>Neognathae</taxon>
        <taxon>Neoaves</taxon>
        <taxon>Charadriiformes</taxon>
        <taxon>Scolopacidae</taxon>
        <taxon>Limosa</taxon>
    </lineage>
</organism>
<reference evidence="3" key="1">
    <citation type="submission" date="2017-11" db="EMBL/GenBank/DDBJ databases">
        <authorList>
            <person name="Lima N.C."/>
            <person name="Parody-Merino A.M."/>
            <person name="Battley P.F."/>
            <person name="Fidler A.E."/>
            <person name="Prosdocimi F."/>
        </authorList>
    </citation>
    <scope>NUCLEOTIDE SEQUENCE [LARGE SCALE GENOMIC DNA]</scope>
</reference>
<dbReference type="PANTHER" id="PTHR33332">
    <property type="entry name" value="REVERSE TRANSCRIPTASE DOMAIN-CONTAINING PROTEIN"/>
    <property type="match status" value="1"/>
</dbReference>
<proteinExistence type="predicted"/>
<reference evidence="3" key="2">
    <citation type="submission" date="2017-12" db="EMBL/GenBank/DDBJ databases">
        <title>Genome sequence of the Bar-tailed Godwit (Limosa lapponica baueri).</title>
        <authorList>
            <person name="Lima N.C.B."/>
            <person name="Parody-Merino A.M."/>
            <person name="Battley P.F."/>
            <person name="Fidler A.E."/>
            <person name="Prosdocimi F."/>
        </authorList>
    </citation>
    <scope>NUCLEOTIDE SEQUENCE [LARGE SCALE GENOMIC DNA]</scope>
</reference>
<dbReference type="OrthoDB" id="416454at2759"/>
<evidence type="ECO:0000259" key="1">
    <source>
        <dbReference type="PROSITE" id="PS50878"/>
    </source>
</evidence>
<dbReference type="InterPro" id="IPR000477">
    <property type="entry name" value="RT_dom"/>
</dbReference>
<dbReference type="SUPFAM" id="SSF56672">
    <property type="entry name" value="DNA/RNA polymerases"/>
    <property type="match status" value="1"/>
</dbReference>
<keyword evidence="3" id="KW-1185">Reference proteome</keyword>
<name>A0A2I0TG04_LIMLA</name>
<sequence length="145" mass="16204">MEQLILEVFSKHVEEEKVIGNGQHGFTKGKSCFSNLIAFYDSMTGWVDEERAVDVIYSDFSKAFDTVSYNILIGKLRKCGLDERTLRWIENCLNGRAQRVVSSSTEPSWSPVTSSVPQGSGLGPVVFNIFINDLDEGTVYPQQVC</sequence>
<protein>
    <recommendedName>
        <fullName evidence="1">Reverse transcriptase domain-containing protein</fullName>
    </recommendedName>
</protein>
<dbReference type="Proteomes" id="UP000233556">
    <property type="component" value="Unassembled WGS sequence"/>
</dbReference>